<dbReference type="PANTHER" id="PTHR37984">
    <property type="entry name" value="PROTEIN CBG26694"/>
    <property type="match status" value="1"/>
</dbReference>
<name>A0A3Q7WWA7_CICAR</name>
<evidence type="ECO:0000256" key="6">
    <source>
        <dbReference type="ARBA" id="ARBA00022750"/>
    </source>
</evidence>
<evidence type="ECO:0000313" key="16">
    <source>
        <dbReference type="Proteomes" id="UP000087171"/>
    </source>
</evidence>
<dbReference type="Gene3D" id="3.30.420.10">
    <property type="entry name" value="Ribonuclease H-like superfamily/Ribonuclease H"/>
    <property type="match status" value="1"/>
</dbReference>
<evidence type="ECO:0000256" key="4">
    <source>
        <dbReference type="ARBA" id="ARBA00022722"/>
    </source>
</evidence>
<keyword evidence="13" id="KW-0238">DNA-binding</keyword>
<dbReference type="GO" id="GO:0003964">
    <property type="term" value="F:RNA-directed DNA polymerase activity"/>
    <property type="evidence" value="ECO:0007669"/>
    <property type="project" value="UniProtKB-KW"/>
</dbReference>
<proteinExistence type="predicted"/>
<dbReference type="InterPro" id="IPR036397">
    <property type="entry name" value="RNaseH_sf"/>
</dbReference>
<keyword evidence="11" id="KW-0695">RNA-directed DNA polymerase</keyword>
<organism evidence="16 17">
    <name type="scientific">Cicer arietinum</name>
    <name type="common">Chickpea</name>
    <name type="synonym">Garbanzo</name>
    <dbReference type="NCBI Taxonomy" id="3827"/>
    <lineage>
        <taxon>Eukaryota</taxon>
        <taxon>Viridiplantae</taxon>
        <taxon>Streptophyta</taxon>
        <taxon>Embryophyta</taxon>
        <taxon>Tracheophyta</taxon>
        <taxon>Spermatophyta</taxon>
        <taxon>Magnoliopsida</taxon>
        <taxon>eudicotyledons</taxon>
        <taxon>Gunneridae</taxon>
        <taxon>Pentapetalae</taxon>
        <taxon>rosids</taxon>
        <taxon>fabids</taxon>
        <taxon>Fabales</taxon>
        <taxon>Fabaceae</taxon>
        <taxon>Papilionoideae</taxon>
        <taxon>50 kb inversion clade</taxon>
        <taxon>NPAAA clade</taxon>
        <taxon>Hologalegina</taxon>
        <taxon>IRL clade</taxon>
        <taxon>Cicereae</taxon>
        <taxon>Cicer</taxon>
    </lineage>
</organism>
<evidence type="ECO:0000256" key="10">
    <source>
        <dbReference type="ARBA" id="ARBA00022908"/>
    </source>
</evidence>
<dbReference type="FunFam" id="1.10.340.70:FF:000001">
    <property type="entry name" value="Retrovirus-related Pol polyprotein from transposon gypsy-like Protein"/>
    <property type="match status" value="1"/>
</dbReference>
<dbReference type="InterPro" id="IPR012337">
    <property type="entry name" value="RNaseH-like_sf"/>
</dbReference>
<keyword evidence="2" id="KW-0808">Transferase</keyword>
<dbReference type="STRING" id="3827.A0A3Q7WWA7"/>
<keyword evidence="8" id="KW-0378">Hydrolase</keyword>
<keyword evidence="16" id="KW-1185">Reference proteome</keyword>
<dbReference type="Pfam" id="PF17917">
    <property type="entry name" value="RT_RNaseH"/>
    <property type="match status" value="1"/>
</dbReference>
<dbReference type="GO" id="GO:0006508">
    <property type="term" value="P:proteolysis"/>
    <property type="evidence" value="ECO:0007669"/>
    <property type="project" value="UniProtKB-KW"/>
</dbReference>
<dbReference type="Pfam" id="PF24626">
    <property type="entry name" value="SH3_Tf2-1"/>
    <property type="match status" value="1"/>
</dbReference>
<keyword evidence="3" id="KW-0548">Nucleotidyltransferase</keyword>
<accession>A0A3Q7WWA7</accession>
<keyword evidence="7" id="KW-0255">Endonuclease</keyword>
<dbReference type="GO" id="GO:0046872">
    <property type="term" value="F:metal ion binding"/>
    <property type="evidence" value="ECO:0007669"/>
    <property type="project" value="UniProtKB-KW"/>
</dbReference>
<dbReference type="GO" id="GO:0003887">
    <property type="term" value="F:DNA-directed DNA polymerase activity"/>
    <property type="evidence" value="ECO:0007669"/>
    <property type="project" value="UniProtKB-KW"/>
</dbReference>
<dbReference type="GO" id="GO:0003677">
    <property type="term" value="F:DNA binding"/>
    <property type="evidence" value="ECO:0007669"/>
    <property type="project" value="UniProtKB-KW"/>
</dbReference>
<dbReference type="SUPFAM" id="SSF53098">
    <property type="entry name" value="Ribonuclease H-like"/>
    <property type="match status" value="1"/>
</dbReference>
<feature type="non-terminal residue" evidence="17">
    <location>
        <position position="1"/>
    </location>
</feature>
<dbReference type="InterPro" id="IPR001584">
    <property type="entry name" value="Integrase_cat-core"/>
</dbReference>
<dbReference type="GO" id="GO:0006310">
    <property type="term" value="P:DNA recombination"/>
    <property type="evidence" value="ECO:0007669"/>
    <property type="project" value="UniProtKB-KW"/>
</dbReference>
<dbReference type="InterPro" id="IPR041373">
    <property type="entry name" value="RT_RNaseH"/>
</dbReference>
<evidence type="ECO:0000256" key="8">
    <source>
        <dbReference type="ARBA" id="ARBA00022801"/>
    </source>
</evidence>
<dbReference type="Pfam" id="PF02992">
    <property type="entry name" value="Transposase_21"/>
    <property type="match status" value="1"/>
</dbReference>
<evidence type="ECO:0000256" key="14">
    <source>
        <dbReference type="ARBA" id="ARBA00023172"/>
    </source>
</evidence>
<dbReference type="InterPro" id="IPR004242">
    <property type="entry name" value="Transposase_21"/>
</dbReference>
<dbReference type="GO" id="GO:0004190">
    <property type="term" value="F:aspartic-type endopeptidase activity"/>
    <property type="evidence" value="ECO:0007669"/>
    <property type="project" value="UniProtKB-KW"/>
</dbReference>
<reference evidence="17" key="1">
    <citation type="submission" date="2025-08" db="UniProtKB">
        <authorList>
            <consortium name="RefSeq"/>
        </authorList>
    </citation>
    <scope>IDENTIFICATION</scope>
    <source>
        <tissue evidence="17">Etiolated seedlings</tissue>
    </source>
</reference>
<keyword evidence="12" id="KW-0239">DNA-directed DNA polymerase</keyword>
<keyword evidence="5" id="KW-0479">Metal-binding</keyword>
<dbReference type="CDD" id="cd09274">
    <property type="entry name" value="RNase_HI_RT_Ty3"/>
    <property type="match status" value="1"/>
</dbReference>
<protein>
    <submittedName>
        <fullName evidence="17">Uncharacterized protein LOC101493287</fullName>
    </submittedName>
</protein>
<dbReference type="PROSITE" id="PS50994">
    <property type="entry name" value="INTEGRASE"/>
    <property type="match status" value="1"/>
</dbReference>
<dbReference type="Pfam" id="PF13960">
    <property type="entry name" value="DUF4218"/>
    <property type="match status" value="1"/>
</dbReference>
<feature type="domain" description="Integrase catalytic" evidence="15">
    <location>
        <begin position="225"/>
        <end position="392"/>
    </location>
</feature>
<dbReference type="PANTHER" id="PTHR37984:SF5">
    <property type="entry name" value="PROTEIN NYNRIN-LIKE"/>
    <property type="match status" value="1"/>
</dbReference>
<evidence type="ECO:0000259" key="15">
    <source>
        <dbReference type="PROSITE" id="PS50994"/>
    </source>
</evidence>
<sequence>KKAVAYASRQLKVHERNYPTHDLELAAVVFALKIWRHYLYGCTFTVFSDHKSLKYLFDQKELNMRQRRWMETLKDFDFTLQYHPGKANVVADALSRRSVSVSSLIMARQQELWEAFRDLHLNDDVLIQEKRNLLVQGKTTEFKIGADNVLRCNGRICVPEITDMRKTILEEAHKSKLSIHPGATKMYQDLRQNYWWPGMKKHVAEYVSTCLTCQKAKVEHQRPAGMLQPLDIPEWKWDIISMDFITGLPKTRRKNDSIWVIVDRLTKSAHFLPVRTTYKVDQLTEIYIAEIVRLHGVPSSIVSDSDPKFTSHFCGALHEALGTKLRLSLAYHPQTDGQTERTNQSLEDLLRACVLDDRGSWDDVLPLIEFTYNNSFHASIGMAPYEALYGRKCQTPLCWYKDGENMIVGPEMVQQTTTKVRKIKEKMKTSQDRQKSYVDKRRRLLEFEQGDHVFLRISARIGPVAYRIALPPILSNIHDVFHVSKLRKYLTDPSHVIEPDAIQLKDNLSFEVPPVRIDDRKIKRLRTKDVSLVKAKKLLCPMGMEYRKIHACPNDCLLYRNEFEELTKCPRCGLSRYKMKDGDSIYEESSKRPHAKVLWYLPIVRRFKCLFANTNDAKNVRWHADERKRDGQLRHPADSLQWKKIDDLYPEFGSEPRNLRLGLATNGMNPYANLSSNHSSWPVLLVIYNLPPWICMKRKYIMLSMMISGPKQSGNDIDVYLSPLIEDLRMLWEGVDVFDGYSREYFNMRAMLFCTINDFPAYGNLCGYSVKGDKACPICEEGTCYQQLKHGRKIIYVGHRKFLKSNHPYRKLRKAFNGHQEHEIAQKALTREQVYQRVKDINVIFGNKQKQTSEKNIWNKKSVFFDLHYWPSLDVRYCLDVMHVEKNVCDSVIGTLLNIQGKTKDGLNSHLDMVDMDSSTINRWMYPFERYMKILKGYVKNPHRPKASIVERYIAEEAIEFCSDYMSKAEAIGIPRSRHEGTCVGNGIRGLKFKSMGREEVIQAHLSILNNTNEVQPYLSTHKSIVKENYPRMNEKWLLNEHNKTFLKWFKETILTNKTTSDTLKWLANGSHFDVIT</sequence>
<keyword evidence="1" id="KW-0645">Protease</keyword>
<gene>
    <name evidence="17" type="primary">LOC101493287</name>
</gene>
<dbReference type="Pfam" id="PF17921">
    <property type="entry name" value="Integrase_H2C2"/>
    <property type="match status" value="1"/>
</dbReference>
<dbReference type="InterPro" id="IPR041588">
    <property type="entry name" value="Integrase_H2C2"/>
</dbReference>
<dbReference type="OrthoDB" id="1404009at2759"/>
<evidence type="ECO:0000256" key="9">
    <source>
        <dbReference type="ARBA" id="ARBA00022842"/>
    </source>
</evidence>
<dbReference type="AlphaFoldDB" id="A0A3Q7WWA7"/>
<keyword evidence="10" id="KW-0229">DNA integration</keyword>
<dbReference type="InterPro" id="IPR025452">
    <property type="entry name" value="DUF4218"/>
</dbReference>
<evidence type="ECO:0000256" key="1">
    <source>
        <dbReference type="ARBA" id="ARBA00022670"/>
    </source>
</evidence>
<keyword evidence="4" id="KW-0540">Nuclease</keyword>
<evidence type="ECO:0000256" key="12">
    <source>
        <dbReference type="ARBA" id="ARBA00022932"/>
    </source>
</evidence>
<dbReference type="RefSeq" id="XP_027185989.1">
    <property type="nucleotide sequence ID" value="XM_027330188.1"/>
</dbReference>
<evidence type="ECO:0000313" key="17">
    <source>
        <dbReference type="RefSeq" id="XP_027185989.1"/>
    </source>
</evidence>
<keyword evidence="9" id="KW-0460">Magnesium</keyword>
<dbReference type="Proteomes" id="UP000087171">
    <property type="component" value="Unplaced"/>
</dbReference>
<evidence type="ECO:0000256" key="13">
    <source>
        <dbReference type="ARBA" id="ARBA00023125"/>
    </source>
</evidence>
<evidence type="ECO:0000256" key="3">
    <source>
        <dbReference type="ARBA" id="ARBA00022695"/>
    </source>
</evidence>
<keyword evidence="14" id="KW-0233">DNA recombination</keyword>
<evidence type="ECO:0000256" key="7">
    <source>
        <dbReference type="ARBA" id="ARBA00022759"/>
    </source>
</evidence>
<keyword evidence="6" id="KW-0064">Aspartyl protease</keyword>
<dbReference type="InterPro" id="IPR056924">
    <property type="entry name" value="SH3_Tf2-1"/>
</dbReference>
<dbReference type="GO" id="GO:0015074">
    <property type="term" value="P:DNA integration"/>
    <property type="evidence" value="ECO:0007669"/>
    <property type="project" value="UniProtKB-KW"/>
</dbReference>
<dbReference type="Gene3D" id="1.10.340.70">
    <property type="match status" value="1"/>
</dbReference>
<dbReference type="InterPro" id="IPR043502">
    <property type="entry name" value="DNA/RNA_pol_sf"/>
</dbReference>
<evidence type="ECO:0000256" key="5">
    <source>
        <dbReference type="ARBA" id="ARBA00022723"/>
    </source>
</evidence>
<evidence type="ECO:0000256" key="11">
    <source>
        <dbReference type="ARBA" id="ARBA00022918"/>
    </source>
</evidence>
<dbReference type="SUPFAM" id="SSF56672">
    <property type="entry name" value="DNA/RNA polymerases"/>
    <property type="match status" value="1"/>
</dbReference>
<evidence type="ECO:0000256" key="2">
    <source>
        <dbReference type="ARBA" id="ARBA00022679"/>
    </source>
</evidence>
<dbReference type="GO" id="GO:0004519">
    <property type="term" value="F:endonuclease activity"/>
    <property type="evidence" value="ECO:0007669"/>
    <property type="project" value="UniProtKB-KW"/>
</dbReference>
<dbReference type="InterPro" id="IPR050951">
    <property type="entry name" value="Retrovirus_Pol_polyprotein"/>
</dbReference>